<organism evidence="2 3">
    <name type="scientific">Frischella perrara</name>
    <dbReference type="NCBI Taxonomy" id="1267021"/>
    <lineage>
        <taxon>Bacteria</taxon>
        <taxon>Pseudomonadati</taxon>
        <taxon>Pseudomonadota</taxon>
        <taxon>Gammaproteobacteria</taxon>
        <taxon>Orbales</taxon>
        <taxon>Orbaceae</taxon>
        <taxon>Frischella</taxon>
    </lineage>
</organism>
<dbReference type="KEGG" id="fpp:FPB0191_00351"/>
<dbReference type="STRING" id="1267021.FPB0191_00351"/>
<accession>A0A0A7RY02</accession>
<dbReference type="OrthoDB" id="9806395at2"/>
<dbReference type="SMART" id="SM00327">
    <property type="entry name" value="VWA"/>
    <property type="match status" value="1"/>
</dbReference>
<proteinExistence type="predicted"/>
<feature type="domain" description="VWFA" evidence="1">
    <location>
        <begin position="5"/>
        <end position="177"/>
    </location>
</feature>
<dbReference type="SUPFAM" id="SSF53300">
    <property type="entry name" value="vWA-like"/>
    <property type="match status" value="1"/>
</dbReference>
<keyword evidence="3" id="KW-1185">Reference proteome</keyword>
<dbReference type="AlphaFoldDB" id="A0A0A7RY02"/>
<dbReference type="EMBL" id="CP009056">
    <property type="protein sequence ID" value="AJA44189.1"/>
    <property type="molecule type" value="Genomic_DNA"/>
</dbReference>
<evidence type="ECO:0000259" key="1">
    <source>
        <dbReference type="PROSITE" id="PS50234"/>
    </source>
</evidence>
<dbReference type="PIRSF" id="PIRSF020634">
    <property type="entry name" value="TerY_vWA"/>
    <property type="match status" value="1"/>
</dbReference>
<dbReference type="HOGENOM" id="CLU_082324_2_1_6"/>
<gene>
    <name evidence="2" type="ORF">FPB0191_00351</name>
</gene>
<dbReference type="PROSITE" id="PS50234">
    <property type="entry name" value="VWFA"/>
    <property type="match status" value="1"/>
</dbReference>
<dbReference type="RefSeq" id="WP_039103545.1">
    <property type="nucleotide sequence ID" value="NZ_CAMKYH010000002.1"/>
</dbReference>
<dbReference type="CDD" id="cd01464">
    <property type="entry name" value="vWA_subfamily"/>
    <property type="match status" value="1"/>
</dbReference>
<dbReference type="Pfam" id="PF00092">
    <property type="entry name" value="VWA"/>
    <property type="match status" value="1"/>
</dbReference>
<protein>
    <recommendedName>
        <fullName evidence="1">VWFA domain-containing protein</fullName>
    </recommendedName>
</protein>
<sequence length="212" mass="23197">MRRLPVYLVLDTSGSMHGEAIEAVKNGVQTLLTTLRQDPYALETAFISVITFNTSATQIIPLTDLLSFKIPELVATGTTSLGQALSLTADCIEKEVVKTTYETKGDWRPLVFIMTDGMPTDDWEKGIKKFEKVKKGMVIACAVGQSIDSSVLKNITEIVMQLETADSNSIKSFFKWVSASISTGSEKVESNRKEVIGLDDLPPPPPEVNIVL</sequence>
<dbReference type="Gene3D" id="3.40.50.410">
    <property type="entry name" value="von Willebrand factor, type A domain"/>
    <property type="match status" value="1"/>
</dbReference>
<evidence type="ECO:0000313" key="3">
    <source>
        <dbReference type="Proteomes" id="UP000030901"/>
    </source>
</evidence>
<dbReference type="Proteomes" id="UP000030901">
    <property type="component" value="Chromosome"/>
</dbReference>
<dbReference type="InterPro" id="IPR002035">
    <property type="entry name" value="VWF_A"/>
</dbReference>
<evidence type="ECO:0000313" key="2">
    <source>
        <dbReference type="EMBL" id="AJA44189.1"/>
    </source>
</evidence>
<name>A0A0A7RY02_FRIPE</name>
<dbReference type="InterPro" id="IPR011392">
    <property type="entry name" value="Tellurite-R_TerY"/>
</dbReference>
<dbReference type="InterPro" id="IPR036465">
    <property type="entry name" value="vWFA_dom_sf"/>
</dbReference>
<reference evidence="2 3" key="1">
    <citation type="journal article" date="2014" name="Appl. Environ. Microbiol.">
        <title>Gut symbionts from distinct hosts exhibit genotoxic activity via divergent colibactin biosynthetic pathways.</title>
        <authorList>
            <person name="Engel P."/>
            <person name="Vizcaino M.I."/>
            <person name="Crawford J.M."/>
        </authorList>
    </citation>
    <scope>NUCLEOTIDE SEQUENCE [LARGE SCALE GENOMIC DNA]</scope>
    <source>
        <strain evidence="2 3">PEB0191</strain>
    </source>
</reference>